<keyword evidence="2" id="KW-1185">Reference proteome</keyword>
<organism evidence="1 2">
    <name type="scientific">Streptoalloteichus tenebrarius (strain ATCC 17920 / DSM 40477 / JCM 4838 / CBS 697.72 / NBRC 16177 / NCIMB 11028 / NRRL B-12390 / A12253. 1 / ISP 5477)</name>
    <name type="common">Streptomyces tenebrarius</name>
    <dbReference type="NCBI Taxonomy" id="1933"/>
    <lineage>
        <taxon>Bacteria</taxon>
        <taxon>Bacillati</taxon>
        <taxon>Actinomycetota</taxon>
        <taxon>Actinomycetes</taxon>
        <taxon>Pseudonocardiales</taxon>
        <taxon>Pseudonocardiaceae</taxon>
        <taxon>Streptoalloteichus</taxon>
    </lineage>
</organism>
<dbReference type="Proteomes" id="UP001205311">
    <property type="component" value="Unassembled WGS sequence"/>
</dbReference>
<dbReference type="EMBL" id="JAMTCP010000020">
    <property type="protein sequence ID" value="MCP2259842.1"/>
    <property type="molecule type" value="Genomic_DNA"/>
</dbReference>
<reference evidence="1 2" key="1">
    <citation type="submission" date="2022-06" db="EMBL/GenBank/DDBJ databases">
        <title>Genomic Encyclopedia of Archaeal and Bacterial Type Strains, Phase II (KMG-II): from individual species to whole genera.</title>
        <authorList>
            <person name="Goeker M."/>
        </authorList>
    </citation>
    <scope>NUCLEOTIDE SEQUENCE [LARGE SCALE GENOMIC DNA]</scope>
    <source>
        <strain evidence="1 2">DSM 40477</strain>
    </source>
</reference>
<evidence type="ECO:0000313" key="1">
    <source>
        <dbReference type="EMBL" id="MCP2259842.1"/>
    </source>
</evidence>
<name>A0ABT1HWF2_STRSD</name>
<dbReference type="InterPro" id="IPR029063">
    <property type="entry name" value="SAM-dependent_MTases_sf"/>
</dbReference>
<comment type="caution">
    <text evidence="1">The sequence shown here is derived from an EMBL/GenBank/DDBJ whole genome shotgun (WGS) entry which is preliminary data.</text>
</comment>
<accession>A0ABT1HWF2</accession>
<gene>
    <name evidence="1" type="ORF">LX15_003551</name>
</gene>
<dbReference type="SUPFAM" id="SSF53335">
    <property type="entry name" value="S-adenosyl-L-methionine-dependent methyltransferases"/>
    <property type="match status" value="1"/>
</dbReference>
<protein>
    <recommendedName>
        <fullName evidence="3">Class I SAM-dependent methyltransferase</fullName>
    </recommendedName>
</protein>
<sequence length="472" mass="52369">MRAFDLAEDRGMLNFAREHKSEAGYLDVAANAHGAEKGLLVHRALGRVEAARPHVVEIGPGGGAAVDHLAAQLAAEPHQDRGVRLTLIEAPGVVSRSLAEAVERFNRVGECVLRHGFAQDLADLLVEPVEVISASALLHEVYSYGGGYPGLHAMMRTLPAVLTPGGFFCYRDVFGVEAPSLHERVIQSYNSRSWLAFLRMFTPQYLSEGRHPYHHAEDELVARQNSRIVPVSELDPATCAVITAPVGLFREIQRHYLTFRDQVWRSGALGFTPVLDGELAADWIDFRAGHKRVHYRLTDKVSRLPEQRQIMLAAMSEPYGDHHTIDSDIFDLLTDVALIAFLGAAEAGDAECARVWESWLLREGRETYAYLTLDHLLTAFAVHSAEAGTDTLLLPAQDGDIARVDRHYYNRFLGKRLANPLPDAKHLVLFRNIPREDTASLRRAFDVVRDHCGKPSLARIYAAINRGDNGTP</sequence>
<evidence type="ECO:0008006" key="3">
    <source>
        <dbReference type="Google" id="ProtNLM"/>
    </source>
</evidence>
<dbReference type="Gene3D" id="3.40.50.150">
    <property type="entry name" value="Vaccinia Virus protein VP39"/>
    <property type="match status" value="1"/>
</dbReference>
<proteinExistence type="predicted"/>
<dbReference type="RefSeq" id="WP_380496730.1">
    <property type="nucleotide sequence ID" value="NZ_JBHMCX010000020.1"/>
</dbReference>
<evidence type="ECO:0000313" key="2">
    <source>
        <dbReference type="Proteomes" id="UP001205311"/>
    </source>
</evidence>